<proteinExistence type="predicted"/>
<accession>A0ABR3W3H1</accession>
<evidence type="ECO:0000256" key="1">
    <source>
        <dbReference type="ARBA" id="ARBA00023242"/>
    </source>
</evidence>
<dbReference type="Gene3D" id="4.10.240.10">
    <property type="entry name" value="Zn(2)-C6 fungal-type DNA-binding domain"/>
    <property type="match status" value="1"/>
</dbReference>
<name>A0ABR3W3H1_9PEZI</name>
<feature type="compositionally biased region" description="Basic and acidic residues" evidence="3">
    <location>
        <begin position="20"/>
        <end position="39"/>
    </location>
</feature>
<feature type="compositionally biased region" description="Polar residues" evidence="3">
    <location>
        <begin position="293"/>
        <end position="302"/>
    </location>
</feature>
<reference evidence="4 5" key="1">
    <citation type="journal article" date="2024" name="IMA Fungus">
        <title>IMA Genome - F19 : A genome assembly and annotation guide to empower mycologists, including annotated draft genome sequences of Ceratocystis pirilliformis, Diaporthe australafricana, Fusarium ophioides, Paecilomyces lecythidis, and Sporothrix stenoceras.</title>
        <authorList>
            <person name="Aylward J."/>
            <person name="Wilson A.M."/>
            <person name="Visagie C.M."/>
            <person name="Spraker J."/>
            <person name="Barnes I."/>
            <person name="Buitendag C."/>
            <person name="Ceriani C."/>
            <person name="Del Mar Angel L."/>
            <person name="du Plessis D."/>
            <person name="Fuchs T."/>
            <person name="Gasser K."/>
            <person name="Kramer D."/>
            <person name="Li W."/>
            <person name="Munsamy K."/>
            <person name="Piso A."/>
            <person name="Price J.L."/>
            <person name="Sonnekus B."/>
            <person name="Thomas C."/>
            <person name="van der Nest A."/>
            <person name="van Dijk A."/>
            <person name="van Heerden A."/>
            <person name="van Vuuren N."/>
            <person name="Yilmaz N."/>
            <person name="Duong T.A."/>
            <person name="van der Merwe N.A."/>
            <person name="Wingfield M.J."/>
            <person name="Wingfield B.D."/>
        </authorList>
    </citation>
    <scope>NUCLEOTIDE SEQUENCE [LARGE SCALE GENOMIC DNA]</scope>
    <source>
        <strain evidence="4 5">CMW 18300</strain>
    </source>
</reference>
<dbReference type="CDD" id="cd00067">
    <property type="entry name" value="GAL4"/>
    <property type="match status" value="1"/>
</dbReference>
<feature type="region of interest" description="Disordered" evidence="3">
    <location>
        <begin position="279"/>
        <end position="302"/>
    </location>
</feature>
<protein>
    <recommendedName>
        <fullName evidence="6">Zn(2)-C6 fungal-type domain-containing protein</fullName>
    </recommendedName>
</protein>
<feature type="compositionally biased region" description="Basic and acidic residues" evidence="3">
    <location>
        <begin position="1"/>
        <end position="12"/>
    </location>
</feature>
<evidence type="ECO:0000313" key="4">
    <source>
        <dbReference type="EMBL" id="KAL1852136.1"/>
    </source>
</evidence>
<comment type="caution">
    <text evidence="4">The sequence shown here is derived from an EMBL/GenBank/DDBJ whole genome shotgun (WGS) entry which is preliminary data.</text>
</comment>
<keyword evidence="2" id="KW-0175">Coiled coil</keyword>
<keyword evidence="1" id="KW-0539">Nucleus</keyword>
<dbReference type="InterPro" id="IPR001138">
    <property type="entry name" value="Zn2Cys6_DnaBD"/>
</dbReference>
<dbReference type="Proteomes" id="UP001583177">
    <property type="component" value="Unassembled WGS sequence"/>
</dbReference>
<evidence type="ECO:0000313" key="5">
    <source>
        <dbReference type="Proteomes" id="UP001583177"/>
    </source>
</evidence>
<evidence type="ECO:0000256" key="2">
    <source>
        <dbReference type="SAM" id="Coils"/>
    </source>
</evidence>
<sequence>MINGPVDKESARHLTIRGNKASEESFKLKHLTERKDIKRLTRLHHERVDSSDSESDPHPDSDEPKSGSHESPLPLPASVSAEASKRRKRLASSCLTCRKRKVKCDLNYPIPGKRGDHVKEADEPEERKHPKSQVDGDECWQYLLNTISTHMELAEENTWSDTDSASLRAGTETKWMGYPFKPPIPPFIKMNKNAGNDGTPTSPETAVKRQRVATFTVDVRKEELREYERRAKRVMEDQEKLARDTVLAASGACPICLQKKVPCHHHGMLWDVANKKCGNPREDSTAKELAPSTAGNHEQQSDTLYQEGTVADSGYVSAGASRSIHGSKLREELREDGTTAQQEAQDPLAVDQQTVYTSPILPHGSDYISDLCNDIHLKLKDDLQEQAHDQDRVELLNCLPDLIKALSIRIGFDISNPSRTYVMHFLHTHYR</sequence>
<feature type="region of interest" description="Disordered" evidence="3">
    <location>
        <begin position="106"/>
        <end position="134"/>
    </location>
</feature>
<dbReference type="EMBL" id="JAWRVE010000163">
    <property type="protein sequence ID" value="KAL1852136.1"/>
    <property type="molecule type" value="Genomic_DNA"/>
</dbReference>
<dbReference type="SUPFAM" id="SSF57701">
    <property type="entry name" value="Zn2/Cys6 DNA-binding domain"/>
    <property type="match status" value="1"/>
</dbReference>
<organism evidence="4 5">
    <name type="scientific">Diaporthe australafricana</name>
    <dbReference type="NCBI Taxonomy" id="127596"/>
    <lineage>
        <taxon>Eukaryota</taxon>
        <taxon>Fungi</taxon>
        <taxon>Dikarya</taxon>
        <taxon>Ascomycota</taxon>
        <taxon>Pezizomycotina</taxon>
        <taxon>Sordariomycetes</taxon>
        <taxon>Sordariomycetidae</taxon>
        <taxon>Diaporthales</taxon>
        <taxon>Diaporthaceae</taxon>
        <taxon>Diaporthe</taxon>
    </lineage>
</organism>
<evidence type="ECO:0008006" key="6">
    <source>
        <dbReference type="Google" id="ProtNLM"/>
    </source>
</evidence>
<evidence type="ECO:0000256" key="3">
    <source>
        <dbReference type="SAM" id="MobiDB-lite"/>
    </source>
</evidence>
<dbReference type="InterPro" id="IPR036864">
    <property type="entry name" value="Zn2-C6_fun-type_DNA-bd_sf"/>
</dbReference>
<keyword evidence="5" id="KW-1185">Reference proteome</keyword>
<feature type="coiled-coil region" evidence="2">
    <location>
        <begin position="217"/>
        <end position="244"/>
    </location>
</feature>
<gene>
    <name evidence="4" type="ORF">Daus18300_012283</name>
</gene>
<feature type="compositionally biased region" description="Basic and acidic residues" evidence="3">
    <location>
        <begin position="46"/>
        <end position="68"/>
    </location>
</feature>
<feature type="region of interest" description="Disordered" evidence="3">
    <location>
        <begin position="1"/>
        <end position="84"/>
    </location>
</feature>
<feature type="compositionally biased region" description="Basic and acidic residues" evidence="3">
    <location>
        <begin position="113"/>
        <end position="134"/>
    </location>
</feature>